<gene>
    <name evidence="8" type="ORF">ABS768_04310</name>
</gene>
<reference evidence="8 9" key="1">
    <citation type="submission" date="2024-06" db="EMBL/GenBank/DDBJ databases">
        <authorList>
            <person name="Kaempfer P."/>
            <person name="Viver T."/>
        </authorList>
    </citation>
    <scope>NUCLEOTIDE SEQUENCE [LARGE SCALE GENOMIC DNA]</scope>
    <source>
        <strain evidence="8 9">ST-75</strain>
    </source>
</reference>
<dbReference type="Proteomes" id="UP001629059">
    <property type="component" value="Unassembled WGS sequence"/>
</dbReference>
<evidence type="ECO:0000256" key="3">
    <source>
        <dbReference type="ARBA" id="ARBA00022692"/>
    </source>
</evidence>
<dbReference type="InterPro" id="IPR020846">
    <property type="entry name" value="MFS_dom"/>
</dbReference>
<dbReference type="PANTHER" id="PTHR23502">
    <property type="entry name" value="MAJOR FACILITATOR SUPERFAMILY"/>
    <property type="match status" value="1"/>
</dbReference>
<evidence type="ECO:0000313" key="8">
    <source>
        <dbReference type="EMBL" id="MFL9836708.1"/>
    </source>
</evidence>
<dbReference type="PROSITE" id="PS50850">
    <property type="entry name" value="MFS"/>
    <property type="match status" value="1"/>
</dbReference>
<dbReference type="InterPro" id="IPR011701">
    <property type="entry name" value="MFS"/>
</dbReference>
<dbReference type="Pfam" id="PF07690">
    <property type="entry name" value="MFS_1"/>
    <property type="match status" value="1"/>
</dbReference>
<evidence type="ECO:0000313" key="9">
    <source>
        <dbReference type="Proteomes" id="UP001629059"/>
    </source>
</evidence>
<evidence type="ECO:0000256" key="2">
    <source>
        <dbReference type="ARBA" id="ARBA00022448"/>
    </source>
</evidence>
<dbReference type="PANTHER" id="PTHR23502:SF132">
    <property type="entry name" value="POLYAMINE TRANSPORTER 2-RELATED"/>
    <property type="match status" value="1"/>
</dbReference>
<feature type="transmembrane region" description="Helical" evidence="6">
    <location>
        <begin position="78"/>
        <end position="101"/>
    </location>
</feature>
<proteinExistence type="predicted"/>
<evidence type="ECO:0000259" key="7">
    <source>
        <dbReference type="PROSITE" id="PS50850"/>
    </source>
</evidence>
<feature type="transmembrane region" description="Helical" evidence="6">
    <location>
        <begin position="245"/>
        <end position="268"/>
    </location>
</feature>
<comment type="caution">
    <text evidence="8">The sequence shown here is derived from an EMBL/GenBank/DDBJ whole genome shotgun (WGS) entry which is preliminary data.</text>
</comment>
<accession>A0ABW8Y9N6</accession>
<keyword evidence="3 6" id="KW-0812">Transmembrane</keyword>
<dbReference type="EMBL" id="JBELQB010000003">
    <property type="protein sequence ID" value="MFL9836708.1"/>
    <property type="molecule type" value="Genomic_DNA"/>
</dbReference>
<feature type="transmembrane region" description="Helical" evidence="6">
    <location>
        <begin position="304"/>
        <end position="328"/>
    </location>
</feature>
<evidence type="ECO:0000256" key="6">
    <source>
        <dbReference type="SAM" id="Phobius"/>
    </source>
</evidence>
<feature type="transmembrane region" description="Helical" evidence="6">
    <location>
        <begin position="43"/>
        <end position="66"/>
    </location>
</feature>
<evidence type="ECO:0000256" key="1">
    <source>
        <dbReference type="ARBA" id="ARBA00004141"/>
    </source>
</evidence>
<keyword evidence="9" id="KW-1185">Reference proteome</keyword>
<feature type="transmembrane region" description="Helical" evidence="6">
    <location>
        <begin position="136"/>
        <end position="155"/>
    </location>
</feature>
<feature type="transmembrane region" description="Helical" evidence="6">
    <location>
        <begin position="216"/>
        <end position="239"/>
    </location>
</feature>
<comment type="subcellular location">
    <subcellularLocation>
        <location evidence="1">Membrane</location>
        <topology evidence="1">Multi-pass membrane protein</topology>
    </subcellularLocation>
</comment>
<keyword evidence="4 6" id="KW-1133">Transmembrane helix</keyword>
<dbReference type="SUPFAM" id="SSF103473">
    <property type="entry name" value="MFS general substrate transporter"/>
    <property type="match status" value="1"/>
</dbReference>
<feature type="transmembrane region" description="Helical" evidence="6">
    <location>
        <begin position="12"/>
        <end position="31"/>
    </location>
</feature>
<evidence type="ECO:0000256" key="5">
    <source>
        <dbReference type="ARBA" id="ARBA00023136"/>
    </source>
</evidence>
<sequence length="398" mass="43363">MKNQKSEFLRISTILAFILIPLGGLTTDIYIPSLPAMAHDLGVSVGAIQLSLLLFMISSGFSQLFIGSILDSFGRYRISSFALLIFAIASFAIALTTNIYVIYAMRVIQGITVSLIIVGKRAFFVDMYSGSQLKHYTSLFSIVWATAPIVAPFLGGYLQEVLGWQSSFYFLGSLAVIVLIMEIRFSGESLSQRQPFSIQPIVKVYKEMLKTTDFTMGLLIIGLSYSLLVVYGMVSPFIIEKVYGYSPVITGYSSLVSGVALMSGGIMSKLLLKRALFTKLDTAIILQLFAAAMMWLISVSTVTIWVLIVFTAALHLASGFIFNNVYAYSLQRFTHNAGTASGLTGGGIYVISSVVGYGLINSLSIKSVHLLSSVNLGIVLLLLVVLVAFKHYVKARTV</sequence>
<feature type="domain" description="Major facilitator superfamily (MFS) profile" evidence="7">
    <location>
        <begin position="12"/>
        <end position="391"/>
    </location>
</feature>
<keyword evidence="5 6" id="KW-0472">Membrane</keyword>
<dbReference type="RefSeq" id="WP_408073737.1">
    <property type="nucleotide sequence ID" value="NZ_JBELQB010000003.1"/>
</dbReference>
<feature type="transmembrane region" description="Helical" evidence="6">
    <location>
        <begin position="107"/>
        <end position="124"/>
    </location>
</feature>
<keyword evidence="2" id="KW-0813">Transport</keyword>
<feature type="transmembrane region" description="Helical" evidence="6">
    <location>
        <begin position="167"/>
        <end position="185"/>
    </location>
</feature>
<feature type="transmembrane region" description="Helical" evidence="6">
    <location>
        <begin position="372"/>
        <end position="393"/>
    </location>
</feature>
<protein>
    <submittedName>
        <fullName evidence="8">MFS transporter</fullName>
    </submittedName>
</protein>
<evidence type="ECO:0000256" key="4">
    <source>
        <dbReference type="ARBA" id="ARBA00022989"/>
    </source>
</evidence>
<feature type="transmembrane region" description="Helical" evidence="6">
    <location>
        <begin position="340"/>
        <end position="360"/>
    </location>
</feature>
<name>A0ABW8Y9N6_9FLAO</name>
<dbReference type="InterPro" id="IPR036259">
    <property type="entry name" value="MFS_trans_sf"/>
</dbReference>
<organism evidence="8 9">
    <name type="scientific">Flavobacterium rhizophilum</name>
    <dbReference type="NCBI Taxonomy" id="3163296"/>
    <lineage>
        <taxon>Bacteria</taxon>
        <taxon>Pseudomonadati</taxon>
        <taxon>Bacteroidota</taxon>
        <taxon>Flavobacteriia</taxon>
        <taxon>Flavobacteriales</taxon>
        <taxon>Flavobacteriaceae</taxon>
        <taxon>Flavobacterium</taxon>
    </lineage>
</organism>
<dbReference type="Gene3D" id="1.20.1720.10">
    <property type="entry name" value="Multidrug resistance protein D"/>
    <property type="match status" value="1"/>
</dbReference>
<feature type="transmembrane region" description="Helical" evidence="6">
    <location>
        <begin position="280"/>
        <end position="298"/>
    </location>
</feature>